<dbReference type="CDD" id="cd01065">
    <property type="entry name" value="NAD_bind_Shikimate_DH"/>
    <property type="match status" value="1"/>
</dbReference>
<comment type="function">
    <text evidence="4">Involved in the biosynthesis of the chorismate, which leads to the biosynthesis of aromatic amino acids. Catalyzes the reversible NADPH linked reduction of 3-dehydroshikimate (DHSA) to yield shikimate (SA).</text>
</comment>
<evidence type="ECO:0000256" key="4">
    <source>
        <dbReference type="HAMAP-Rule" id="MF_00222"/>
    </source>
</evidence>
<name>A0A1Z1FE16_9SPHN</name>
<keyword evidence="4" id="KW-0028">Amino-acid biosynthesis</keyword>
<dbReference type="GO" id="GO:0009073">
    <property type="term" value="P:aromatic amino acid family biosynthetic process"/>
    <property type="evidence" value="ECO:0007669"/>
    <property type="project" value="UniProtKB-KW"/>
</dbReference>
<dbReference type="OrthoDB" id="9792692at2"/>
<dbReference type="GO" id="GO:0008652">
    <property type="term" value="P:amino acid biosynthetic process"/>
    <property type="evidence" value="ECO:0007669"/>
    <property type="project" value="UniProtKB-KW"/>
</dbReference>
<dbReference type="RefSeq" id="WP_066847452.1">
    <property type="nucleotide sequence ID" value="NZ_CP019602.1"/>
</dbReference>
<accession>A0A1Z1FE16</accession>
<sequence length="294" mass="32077">MSLPYAPHAPYAPYAEVIGDPIAQSKSPLIHRFWLERLGIEGDYRHCHVKPGELADYIARRRGDPDWRGCNVTMPHKQAVMPLLDRIDPVANAIGAVNTVVREDDGSLAGYNTDAPGFLEPLLDELKQPHLFRMARIVGNGGAARAMVRALADHGFVIVMFGRDPARGRALLDDLDPEGEHHTAPLDTLAAPTDFAFDDRVGCLDLVVNASPLGMTGNPPLAIHPSHIPPRSICYEIVTSPRETEFLKTAQQAGFRTIDGFAMLIGQAAYAFGKFFGQPAPRADDDELRALLTA</sequence>
<reference evidence="6 7" key="1">
    <citation type="submission" date="2017-01" db="EMBL/GenBank/DDBJ databases">
        <title>Complete genome sequence of esterase-producing bacterium Croceicoccus marinus E4A9.</title>
        <authorList>
            <person name="Wu Y.-H."/>
            <person name="Cheng H."/>
            <person name="Xu L."/>
            <person name="Huo Y.-Y."/>
            <person name="Wang C.-S."/>
            <person name="Xu X.-W."/>
        </authorList>
    </citation>
    <scope>NUCLEOTIDE SEQUENCE [LARGE SCALE GENOMIC DNA]</scope>
    <source>
        <strain evidence="6 7">E4A9</strain>
    </source>
</reference>
<feature type="binding site" evidence="4">
    <location>
        <begin position="139"/>
        <end position="143"/>
    </location>
    <ligand>
        <name>NADP(+)</name>
        <dbReference type="ChEBI" id="CHEBI:58349"/>
    </ligand>
</feature>
<keyword evidence="7" id="KW-1185">Reference proteome</keyword>
<keyword evidence="3 4" id="KW-0057">Aromatic amino acid biosynthesis</keyword>
<dbReference type="AlphaFoldDB" id="A0A1Z1FE16"/>
<proteinExistence type="inferred from homology"/>
<comment type="catalytic activity">
    <reaction evidence="4">
        <text>shikimate + NADP(+) = 3-dehydroshikimate + NADPH + H(+)</text>
        <dbReference type="Rhea" id="RHEA:17737"/>
        <dbReference type="ChEBI" id="CHEBI:15378"/>
        <dbReference type="ChEBI" id="CHEBI:16630"/>
        <dbReference type="ChEBI" id="CHEBI:36208"/>
        <dbReference type="ChEBI" id="CHEBI:57783"/>
        <dbReference type="ChEBI" id="CHEBI:58349"/>
        <dbReference type="EC" id="1.1.1.25"/>
    </reaction>
</comment>
<dbReference type="EMBL" id="CP019602">
    <property type="protein sequence ID" value="ARU17014.1"/>
    <property type="molecule type" value="Genomic_DNA"/>
</dbReference>
<dbReference type="GO" id="GO:0004764">
    <property type="term" value="F:shikimate 3-dehydrogenase (NADP+) activity"/>
    <property type="evidence" value="ECO:0007669"/>
    <property type="project" value="UniProtKB-UniRule"/>
</dbReference>
<comment type="subunit">
    <text evidence="4">Homodimer.</text>
</comment>
<feature type="binding site" evidence="4">
    <location>
        <position position="260"/>
    </location>
    <ligand>
        <name>NADP(+)</name>
        <dbReference type="ChEBI" id="CHEBI:58349"/>
    </ligand>
</feature>
<dbReference type="HAMAP" id="MF_00222">
    <property type="entry name" value="Shikimate_DH_AroE"/>
    <property type="match status" value="1"/>
</dbReference>
<dbReference type="InterPro" id="IPR013708">
    <property type="entry name" value="Shikimate_DH-bd_N"/>
</dbReference>
<feature type="active site" description="Proton acceptor" evidence="4">
    <location>
        <position position="77"/>
    </location>
</feature>
<dbReference type="SUPFAM" id="SSF53223">
    <property type="entry name" value="Aminoacid dehydrogenase-like, N-terminal domain"/>
    <property type="match status" value="1"/>
</dbReference>
<dbReference type="Gene3D" id="3.40.50.10860">
    <property type="entry name" value="Leucine Dehydrogenase, chain A, domain 1"/>
    <property type="match status" value="1"/>
</dbReference>
<dbReference type="GO" id="GO:0009423">
    <property type="term" value="P:chorismate biosynthetic process"/>
    <property type="evidence" value="ECO:0007669"/>
    <property type="project" value="UniProtKB-UniRule"/>
</dbReference>
<dbReference type="SUPFAM" id="SSF51735">
    <property type="entry name" value="NAD(P)-binding Rossmann-fold domains"/>
    <property type="match status" value="1"/>
</dbReference>
<evidence type="ECO:0000256" key="2">
    <source>
        <dbReference type="ARBA" id="ARBA00023002"/>
    </source>
</evidence>
<dbReference type="InterPro" id="IPR046346">
    <property type="entry name" value="Aminoacid_DH-like_N_sf"/>
</dbReference>
<keyword evidence="2 4" id="KW-0560">Oxidoreductase</keyword>
<dbReference type="KEGG" id="cman:A9D14_13640"/>
<feature type="binding site" evidence="4">
    <location>
        <position position="73"/>
    </location>
    <ligand>
        <name>shikimate</name>
        <dbReference type="ChEBI" id="CHEBI:36208"/>
    </ligand>
</feature>
<evidence type="ECO:0000256" key="1">
    <source>
        <dbReference type="ARBA" id="ARBA00004871"/>
    </source>
</evidence>
<evidence type="ECO:0000313" key="7">
    <source>
        <dbReference type="Proteomes" id="UP000195807"/>
    </source>
</evidence>
<dbReference type="GO" id="GO:0019632">
    <property type="term" value="P:shikimate metabolic process"/>
    <property type="evidence" value="ECO:0007669"/>
    <property type="project" value="TreeGrafter"/>
</dbReference>
<keyword evidence="4" id="KW-0521">NADP</keyword>
<dbReference type="GO" id="GO:0050661">
    <property type="term" value="F:NADP binding"/>
    <property type="evidence" value="ECO:0007669"/>
    <property type="project" value="TreeGrafter"/>
</dbReference>
<dbReference type="STRING" id="450378.GCA_001661675_02739"/>
<comment type="caution">
    <text evidence="4">Lacks conserved residue(s) required for the propagation of feature annotation.</text>
</comment>
<dbReference type="PANTHER" id="PTHR21089:SF1">
    <property type="entry name" value="BIFUNCTIONAL 3-DEHYDROQUINATE DEHYDRATASE_SHIKIMATE DEHYDROGENASE, CHLOROPLASTIC"/>
    <property type="match status" value="1"/>
</dbReference>
<comment type="pathway">
    <text evidence="1 4">Metabolic intermediate biosynthesis; chorismate biosynthesis; chorismate from D-erythrose 4-phosphate and phosphoenolpyruvate: step 4/7.</text>
</comment>
<feature type="binding site" evidence="4">
    <location>
        <begin position="25"/>
        <end position="27"/>
    </location>
    <ligand>
        <name>shikimate</name>
        <dbReference type="ChEBI" id="CHEBI:36208"/>
    </ligand>
</feature>
<gene>
    <name evidence="4" type="primary">aroE</name>
    <name evidence="6" type="ORF">A9D14_13640</name>
</gene>
<dbReference type="Gene3D" id="3.40.50.720">
    <property type="entry name" value="NAD(P)-binding Rossmann-like Domain"/>
    <property type="match status" value="1"/>
</dbReference>
<feature type="binding site" evidence="4">
    <location>
        <position position="98"/>
    </location>
    <ligand>
        <name>shikimate</name>
        <dbReference type="ChEBI" id="CHEBI:36208"/>
    </ligand>
</feature>
<dbReference type="Proteomes" id="UP000195807">
    <property type="component" value="Chromosome"/>
</dbReference>
<feature type="domain" description="Shikimate dehydrogenase substrate binding N-terminal" evidence="5">
    <location>
        <begin position="17"/>
        <end position="100"/>
    </location>
</feature>
<dbReference type="EC" id="1.1.1.25" evidence="4"/>
<dbReference type="GO" id="GO:0005829">
    <property type="term" value="C:cytosol"/>
    <property type="evidence" value="ECO:0007669"/>
    <property type="project" value="TreeGrafter"/>
</dbReference>
<feature type="binding site" evidence="4">
    <location>
        <position position="114"/>
    </location>
    <ligand>
        <name>shikimate</name>
        <dbReference type="ChEBI" id="CHEBI:36208"/>
    </ligand>
</feature>
<dbReference type="UniPathway" id="UPA00053">
    <property type="reaction ID" value="UER00087"/>
</dbReference>
<dbReference type="Pfam" id="PF08501">
    <property type="entry name" value="Shikimate_dh_N"/>
    <property type="match status" value="1"/>
</dbReference>
<organism evidence="6 7">
    <name type="scientific">Croceicoccus marinus</name>
    <dbReference type="NCBI Taxonomy" id="450378"/>
    <lineage>
        <taxon>Bacteria</taxon>
        <taxon>Pseudomonadati</taxon>
        <taxon>Pseudomonadota</taxon>
        <taxon>Alphaproteobacteria</taxon>
        <taxon>Sphingomonadales</taxon>
        <taxon>Erythrobacteraceae</taxon>
        <taxon>Croceicoccus</taxon>
    </lineage>
</organism>
<comment type="similarity">
    <text evidence="4">Belongs to the shikimate dehydrogenase family.</text>
</comment>
<evidence type="ECO:0000313" key="6">
    <source>
        <dbReference type="EMBL" id="ARU17014.1"/>
    </source>
</evidence>
<protein>
    <recommendedName>
        <fullName evidence="4">Shikimate dehydrogenase (NADP(+))</fullName>
        <shortName evidence="4">SDH</shortName>
        <ecNumber evidence="4">1.1.1.25</ecNumber>
    </recommendedName>
</protein>
<feature type="binding site" evidence="4">
    <location>
        <position position="267"/>
    </location>
    <ligand>
        <name>shikimate</name>
        <dbReference type="ChEBI" id="CHEBI:36208"/>
    </ligand>
</feature>
<dbReference type="InterPro" id="IPR022893">
    <property type="entry name" value="Shikimate_DH_fam"/>
</dbReference>
<dbReference type="PANTHER" id="PTHR21089">
    <property type="entry name" value="SHIKIMATE DEHYDROGENASE"/>
    <property type="match status" value="1"/>
</dbReference>
<evidence type="ECO:0000259" key="5">
    <source>
        <dbReference type="Pfam" id="PF08501"/>
    </source>
</evidence>
<evidence type="ECO:0000256" key="3">
    <source>
        <dbReference type="ARBA" id="ARBA00023141"/>
    </source>
</evidence>
<feature type="binding site" evidence="4">
    <location>
        <position position="237"/>
    </location>
    <ligand>
        <name>NADP(+)</name>
        <dbReference type="ChEBI" id="CHEBI:58349"/>
    </ligand>
</feature>
<dbReference type="InterPro" id="IPR036291">
    <property type="entry name" value="NAD(P)-bd_dom_sf"/>
</dbReference>